<protein>
    <submittedName>
        <fullName evidence="1">Uncharacterized protein</fullName>
    </submittedName>
</protein>
<dbReference type="AlphaFoldDB" id="A0A7W6DEB1"/>
<evidence type="ECO:0000313" key="1">
    <source>
        <dbReference type="EMBL" id="MBB3981578.1"/>
    </source>
</evidence>
<proteinExistence type="predicted"/>
<organism evidence="1 2">
    <name type="scientific">Sphingobium fontiphilum</name>
    <dbReference type="NCBI Taxonomy" id="944425"/>
    <lineage>
        <taxon>Bacteria</taxon>
        <taxon>Pseudomonadati</taxon>
        <taxon>Pseudomonadota</taxon>
        <taxon>Alphaproteobacteria</taxon>
        <taxon>Sphingomonadales</taxon>
        <taxon>Sphingomonadaceae</taxon>
        <taxon>Sphingobium</taxon>
    </lineage>
</organism>
<name>A0A7W6DEB1_9SPHN</name>
<reference evidence="1 2" key="1">
    <citation type="submission" date="2020-08" db="EMBL/GenBank/DDBJ databases">
        <title>Genomic Encyclopedia of Type Strains, Phase IV (KMG-IV): sequencing the most valuable type-strain genomes for metagenomic binning, comparative biology and taxonomic classification.</title>
        <authorList>
            <person name="Goeker M."/>
        </authorList>
    </citation>
    <scope>NUCLEOTIDE SEQUENCE [LARGE SCALE GENOMIC DNA]</scope>
    <source>
        <strain evidence="1 2">DSM 29348</strain>
    </source>
</reference>
<evidence type="ECO:0000313" key="2">
    <source>
        <dbReference type="Proteomes" id="UP000552757"/>
    </source>
</evidence>
<keyword evidence="2" id="KW-1185">Reference proteome</keyword>
<accession>A0A7W6DEB1</accession>
<dbReference type="Proteomes" id="UP000552757">
    <property type="component" value="Unassembled WGS sequence"/>
</dbReference>
<comment type="caution">
    <text evidence="1">The sequence shown here is derived from an EMBL/GenBank/DDBJ whole genome shotgun (WGS) entry which is preliminary data.</text>
</comment>
<dbReference type="EMBL" id="JACIEB010000002">
    <property type="protein sequence ID" value="MBB3981578.1"/>
    <property type="molecule type" value="Genomic_DNA"/>
</dbReference>
<gene>
    <name evidence="1" type="ORF">GGR44_001225</name>
</gene>
<sequence length="37" mass="4169">MTIIVTKTIGKMPQSVAPPYSLRDVDRATIWLNDEHA</sequence>